<dbReference type="AlphaFoldDB" id="A0A7Z7J5E7"/>
<evidence type="ECO:0000313" key="2">
    <source>
        <dbReference type="EMBL" id="SOO26381.1"/>
    </source>
</evidence>
<evidence type="ECO:0000313" key="3">
    <source>
        <dbReference type="Proteomes" id="UP000234345"/>
    </source>
</evidence>
<feature type="compositionally biased region" description="Low complexity" evidence="1">
    <location>
        <begin position="33"/>
        <end position="57"/>
    </location>
</feature>
<reference evidence="2 3" key="1">
    <citation type="submission" date="2017-10" db="EMBL/GenBank/DDBJ databases">
        <authorList>
            <person name="Regsiter A."/>
            <person name="William W."/>
        </authorList>
    </citation>
    <scope>NUCLEOTIDE SEQUENCE [LARGE SCALE GENOMIC DNA]</scope>
    <source>
        <strain evidence="2 3">CFBP6991</strain>
    </source>
</reference>
<feature type="region of interest" description="Disordered" evidence="1">
    <location>
        <begin position="1"/>
        <end position="65"/>
    </location>
</feature>
<dbReference type="Proteomes" id="UP000234345">
    <property type="component" value="Unassembled WGS sequence"/>
</dbReference>
<proteinExistence type="predicted"/>
<accession>A0A7Z7J5E7</accession>
<evidence type="ECO:0000256" key="1">
    <source>
        <dbReference type="SAM" id="MobiDB-lite"/>
    </source>
</evidence>
<comment type="caution">
    <text evidence="2">The sequence shown here is derived from an EMBL/GenBank/DDBJ whole genome shotgun (WGS) entry which is preliminary data.</text>
</comment>
<feature type="compositionally biased region" description="Polar residues" evidence="1">
    <location>
        <begin position="1"/>
        <end position="11"/>
    </location>
</feature>
<dbReference type="EMBL" id="OCZC01000082">
    <property type="protein sequence ID" value="SOO26381.1"/>
    <property type="molecule type" value="Genomic_DNA"/>
</dbReference>
<organism evidence="2 3">
    <name type="scientific">Xanthomonas campestris pv. phaseoli</name>
    <dbReference type="NCBI Taxonomy" id="317013"/>
    <lineage>
        <taxon>Bacteria</taxon>
        <taxon>Pseudomonadati</taxon>
        <taxon>Pseudomonadota</taxon>
        <taxon>Gammaproteobacteria</taxon>
        <taxon>Lysobacterales</taxon>
        <taxon>Lysobacteraceae</taxon>
        <taxon>Xanthomonas</taxon>
    </lineage>
</organism>
<protein>
    <submittedName>
        <fullName evidence="2">Uncharacterized protein</fullName>
    </submittedName>
</protein>
<name>A0A7Z7J5E7_XANCH</name>
<sequence>MRVATVSSATDRAQVEANAPPLAPAHPRVEMHAAAAVKSAQVPAAAANPTGDDGAAANRRDANNR</sequence>
<gene>
    <name evidence="2" type="ORF">XFF6991_540041</name>
</gene>